<organism evidence="2 3">
    <name type="scientific">Bionectria ochroleuca</name>
    <name type="common">Gliocladium roseum</name>
    <dbReference type="NCBI Taxonomy" id="29856"/>
    <lineage>
        <taxon>Eukaryota</taxon>
        <taxon>Fungi</taxon>
        <taxon>Dikarya</taxon>
        <taxon>Ascomycota</taxon>
        <taxon>Pezizomycotina</taxon>
        <taxon>Sordariomycetes</taxon>
        <taxon>Hypocreomycetidae</taxon>
        <taxon>Hypocreales</taxon>
        <taxon>Bionectriaceae</taxon>
        <taxon>Clonostachys</taxon>
    </lineage>
</organism>
<comment type="caution">
    <text evidence="2">The sequence shown here is derived from an EMBL/GenBank/DDBJ whole genome shotgun (WGS) entry which is preliminary data.</text>
</comment>
<proteinExistence type="predicted"/>
<accession>A0A8H7NQF6</accession>
<evidence type="ECO:0000256" key="1">
    <source>
        <dbReference type="SAM" id="MobiDB-lite"/>
    </source>
</evidence>
<sequence>MMVGGKVPRKPGCIGSRGPCQGPSKSSPVSFPILKDQFENRKPLSKGFVIQIGTPVSRPSRKAYMGLFGIKVSVNNWTPNSKFHKHVFLEIFLLRRFSPKIPKNRNGKLPCALQMVALSRPKLAVALFLIVVRWSLPGVLSYLKSSDICILKIETPTSIIQVLTGDSAFDRHVFGSPLQDHPHHLRGICAAPA</sequence>
<dbReference type="AlphaFoldDB" id="A0A8H7NQF6"/>
<evidence type="ECO:0000313" key="3">
    <source>
        <dbReference type="Proteomes" id="UP000616885"/>
    </source>
</evidence>
<name>A0A8H7NQF6_BIOOC</name>
<feature type="region of interest" description="Disordered" evidence="1">
    <location>
        <begin position="1"/>
        <end position="28"/>
    </location>
</feature>
<evidence type="ECO:0000313" key="2">
    <source>
        <dbReference type="EMBL" id="KAF9759855.1"/>
    </source>
</evidence>
<protein>
    <submittedName>
        <fullName evidence="2">Uncharacterized protein</fullName>
    </submittedName>
</protein>
<dbReference type="Proteomes" id="UP000616885">
    <property type="component" value="Unassembled WGS sequence"/>
</dbReference>
<gene>
    <name evidence="2" type="ORF">IM811_001549</name>
</gene>
<reference evidence="2" key="1">
    <citation type="submission" date="2020-10" db="EMBL/GenBank/DDBJ databases">
        <title>High-Quality Genome Resource of Clonostachys rosea strain S41 by Oxford Nanopore Long-Read Sequencing.</title>
        <authorList>
            <person name="Wang H."/>
        </authorList>
    </citation>
    <scope>NUCLEOTIDE SEQUENCE</scope>
    <source>
        <strain evidence="2">S41</strain>
    </source>
</reference>
<dbReference type="EMBL" id="JADCTT010000001">
    <property type="protein sequence ID" value="KAF9759855.1"/>
    <property type="molecule type" value="Genomic_DNA"/>
</dbReference>